<evidence type="ECO:0000259" key="10">
    <source>
        <dbReference type="Pfam" id="PF03033"/>
    </source>
</evidence>
<dbReference type="InterPro" id="IPR006009">
    <property type="entry name" value="GlcNAc_MurG"/>
</dbReference>
<gene>
    <name evidence="12" type="ORF">MNBD_GAMMA12-1731</name>
</gene>
<name>A0A3B0XXS9_9ZZZZ</name>
<dbReference type="SUPFAM" id="SSF53756">
    <property type="entry name" value="UDP-Glycosyltransferase/glycogen phosphorylase"/>
    <property type="match status" value="1"/>
</dbReference>
<dbReference type="InterPro" id="IPR004276">
    <property type="entry name" value="GlycoTrans_28_N"/>
</dbReference>
<dbReference type="GO" id="GO:0071555">
    <property type="term" value="P:cell wall organization"/>
    <property type="evidence" value="ECO:0007669"/>
    <property type="project" value="UniProtKB-KW"/>
</dbReference>
<evidence type="ECO:0000256" key="5">
    <source>
        <dbReference type="ARBA" id="ARBA00022960"/>
    </source>
</evidence>
<organism evidence="12">
    <name type="scientific">hydrothermal vent metagenome</name>
    <dbReference type="NCBI Taxonomy" id="652676"/>
    <lineage>
        <taxon>unclassified sequences</taxon>
        <taxon>metagenomes</taxon>
        <taxon>ecological metagenomes</taxon>
    </lineage>
</organism>
<dbReference type="GO" id="GO:0005975">
    <property type="term" value="P:carbohydrate metabolic process"/>
    <property type="evidence" value="ECO:0007669"/>
    <property type="project" value="InterPro"/>
</dbReference>
<keyword evidence="1" id="KW-1003">Cell membrane</keyword>
<feature type="domain" description="Glycosyl transferase family 28 C-terminal" evidence="11">
    <location>
        <begin position="186"/>
        <end position="349"/>
    </location>
</feature>
<dbReference type="InterPro" id="IPR007235">
    <property type="entry name" value="Glyco_trans_28_C"/>
</dbReference>
<dbReference type="EMBL" id="UOFL01000036">
    <property type="protein sequence ID" value="VAW72341.1"/>
    <property type="molecule type" value="Genomic_DNA"/>
</dbReference>
<dbReference type="GO" id="GO:0051301">
    <property type="term" value="P:cell division"/>
    <property type="evidence" value="ECO:0007669"/>
    <property type="project" value="UniProtKB-KW"/>
</dbReference>
<evidence type="ECO:0000256" key="7">
    <source>
        <dbReference type="ARBA" id="ARBA00023136"/>
    </source>
</evidence>
<keyword evidence="8" id="KW-0131">Cell cycle</keyword>
<evidence type="ECO:0000256" key="2">
    <source>
        <dbReference type="ARBA" id="ARBA00022618"/>
    </source>
</evidence>
<keyword evidence="4 12" id="KW-0808">Transferase</keyword>
<evidence type="ECO:0000256" key="6">
    <source>
        <dbReference type="ARBA" id="ARBA00022984"/>
    </source>
</evidence>
<keyword evidence="9" id="KW-0961">Cell wall biogenesis/degradation</keyword>
<dbReference type="GO" id="GO:0009252">
    <property type="term" value="P:peptidoglycan biosynthetic process"/>
    <property type="evidence" value="ECO:0007669"/>
    <property type="project" value="UniProtKB-KW"/>
</dbReference>
<dbReference type="GO" id="GO:0008360">
    <property type="term" value="P:regulation of cell shape"/>
    <property type="evidence" value="ECO:0007669"/>
    <property type="project" value="UniProtKB-KW"/>
</dbReference>
<reference evidence="12" key="1">
    <citation type="submission" date="2018-06" db="EMBL/GenBank/DDBJ databases">
        <authorList>
            <person name="Zhirakovskaya E."/>
        </authorList>
    </citation>
    <scope>NUCLEOTIDE SEQUENCE</scope>
</reference>
<accession>A0A3B0XXS9</accession>
<dbReference type="CDD" id="cd03785">
    <property type="entry name" value="GT28_MurG"/>
    <property type="match status" value="1"/>
</dbReference>
<dbReference type="GO" id="GO:0050511">
    <property type="term" value="F:undecaprenyldiphospho-muramoylpentapeptide beta-N-acetylglucosaminyltransferase activity"/>
    <property type="evidence" value="ECO:0007669"/>
    <property type="project" value="InterPro"/>
</dbReference>
<dbReference type="PANTHER" id="PTHR21015:SF22">
    <property type="entry name" value="GLYCOSYLTRANSFERASE"/>
    <property type="match status" value="1"/>
</dbReference>
<dbReference type="AlphaFoldDB" id="A0A3B0XXS9"/>
<keyword evidence="6" id="KW-0573">Peptidoglycan synthesis</keyword>
<evidence type="ECO:0000256" key="9">
    <source>
        <dbReference type="ARBA" id="ARBA00023316"/>
    </source>
</evidence>
<evidence type="ECO:0000256" key="4">
    <source>
        <dbReference type="ARBA" id="ARBA00022679"/>
    </source>
</evidence>
<dbReference type="Pfam" id="PF04101">
    <property type="entry name" value="Glyco_tran_28_C"/>
    <property type="match status" value="1"/>
</dbReference>
<keyword evidence="7" id="KW-0472">Membrane</keyword>
<sequence>MSKRPVLVMAGGTGGHIFPALAVAKEMMARGIPVVWLGTKKGLEAKIIPAEGIPVKWLSVSGIRGKGKLRLLSAPFMLSWAITQALWVMISLRPRAVLGMGGFVTGPGGLAAKLTFRPICIHEQNAIPGMTNRLLSKIAKHVCEAFPQSFGKLKKTTLTGNPVRAEIVAIVKPEERLANRSKPVRLLVLGGSLGAQAINDTLPKALALLSSELMPEVRHQAGARNLEAAVNSYQQAGVKINPVAFIEDMAEAYAWADLILCRAGALTLAEITATGVASILVPYPHAVDDHQTANAKYLTDENAAILLPQPKLQADDLAETLKTLFADRDKLLTMAKAARHLAIPNSAEQVADIVLGMARGK</sequence>
<evidence type="ECO:0000256" key="1">
    <source>
        <dbReference type="ARBA" id="ARBA00022475"/>
    </source>
</evidence>
<dbReference type="Gene3D" id="3.40.50.2000">
    <property type="entry name" value="Glycogen Phosphorylase B"/>
    <property type="match status" value="2"/>
</dbReference>
<dbReference type="PANTHER" id="PTHR21015">
    <property type="entry name" value="UDP-N-ACETYLGLUCOSAMINE--N-ACETYLMURAMYL-(PENTAPEPTIDE) PYROPHOSPHORYL-UNDECAPRENOL N-ACETYLGLUCOSAMINE TRANSFERASE 1"/>
    <property type="match status" value="1"/>
</dbReference>
<dbReference type="EC" id="2.4.1.227" evidence="12"/>
<evidence type="ECO:0000259" key="11">
    <source>
        <dbReference type="Pfam" id="PF04101"/>
    </source>
</evidence>
<keyword evidence="2" id="KW-0132">Cell division</keyword>
<keyword evidence="3 12" id="KW-0328">Glycosyltransferase</keyword>
<dbReference type="HAMAP" id="MF_00033">
    <property type="entry name" value="MurG"/>
    <property type="match status" value="1"/>
</dbReference>
<feature type="domain" description="Glycosyltransferase family 28 N-terminal" evidence="10">
    <location>
        <begin position="6"/>
        <end position="142"/>
    </location>
</feature>
<evidence type="ECO:0000313" key="12">
    <source>
        <dbReference type="EMBL" id="VAW72341.1"/>
    </source>
</evidence>
<dbReference type="Pfam" id="PF03033">
    <property type="entry name" value="Glyco_transf_28"/>
    <property type="match status" value="1"/>
</dbReference>
<evidence type="ECO:0000256" key="8">
    <source>
        <dbReference type="ARBA" id="ARBA00023306"/>
    </source>
</evidence>
<evidence type="ECO:0000256" key="3">
    <source>
        <dbReference type="ARBA" id="ARBA00022676"/>
    </source>
</evidence>
<proteinExistence type="inferred from homology"/>
<dbReference type="NCBIfam" id="TIGR01133">
    <property type="entry name" value="murG"/>
    <property type="match status" value="1"/>
</dbReference>
<protein>
    <submittedName>
        <fullName evidence="12">UDP-N-acetylglucosamine--N-acetylmuramyl-(Pentapeptide) pyrophosphoryl-undecaprenol N-acetylglucosamine transferase</fullName>
        <ecNumber evidence="12">2.4.1.227</ecNumber>
    </submittedName>
</protein>
<keyword evidence="5" id="KW-0133">Cell shape</keyword>